<accession>A0A2P4UCX1</accession>
<dbReference type="Proteomes" id="UP000242367">
    <property type="component" value="Unassembled WGS sequence"/>
</dbReference>
<dbReference type="AlphaFoldDB" id="A0A2P4UCX1"/>
<dbReference type="NCBIfam" id="NF033431">
    <property type="entry name" value="cinnamycin_RiPP"/>
    <property type="match status" value="1"/>
</dbReference>
<dbReference type="EMBL" id="MTBP01000004">
    <property type="protein sequence ID" value="POM22898.1"/>
    <property type="molecule type" value="Genomic_DNA"/>
</dbReference>
<proteinExistence type="predicted"/>
<keyword evidence="2" id="KW-1185">Reference proteome</keyword>
<sequence>MSPSTILRQAAADAEFRAELLDNPEVFGVAAGTVPESVERQDEASLNYWTEGVAAVDAYACSSTCTSGPFTFACDGTTKG</sequence>
<protein>
    <submittedName>
        <fullName evidence="1">Lantibiotic cinnamycin</fullName>
    </submittedName>
</protein>
<reference evidence="1 2" key="1">
    <citation type="journal article" date="2017" name="Chemistry">
        <title>Isolation, Biosynthesis and Chemical Modifications of Rubterolones A-F: Rare Tropolone Alkaloids from Actinomadura sp. 5-2.</title>
        <authorList>
            <person name="Guo H."/>
            <person name="Benndorf R."/>
            <person name="Leichnitz D."/>
            <person name="Klassen J.L."/>
            <person name="Vollmers J."/>
            <person name="Gorls H."/>
            <person name="Steinacker M."/>
            <person name="Weigel C."/>
            <person name="Dahse H.M."/>
            <person name="Kaster A.K."/>
            <person name="de Beer Z.W."/>
            <person name="Poulsen M."/>
            <person name="Beemelmanns C."/>
        </authorList>
    </citation>
    <scope>NUCLEOTIDE SEQUENCE [LARGE SCALE GENOMIC DNA]</scope>
    <source>
        <strain evidence="1 2">5-2</strain>
    </source>
</reference>
<evidence type="ECO:0000313" key="1">
    <source>
        <dbReference type="EMBL" id="POM22898.1"/>
    </source>
</evidence>
<dbReference type="RefSeq" id="WP_103565569.1">
    <property type="nucleotide sequence ID" value="NZ_MTBP01000004.1"/>
</dbReference>
<comment type="caution">
    <text evidence="1">The sequence shown here is derived from an EMBL/GenBank/DDBJ whole genome shotgun (WGS) entry which is preliminary data.</text>
</comment>
<name>A0A2P4UCX1_9ACTN</name>
<evidence type="ECO:0000313" key="2">
    <source>
        <dbReference type="Proteomes" id="UP000242367"/>
    </source>
</evidence>
<organism evidence="1 2">
    <name type="scientific">Actinomadura rubteroloni</name>
    <dbReference type="NCBI Taxonomy" id="1926885"/>
    <lineage>
        <taxon>Bacteria</taxon>
        <taxon>Bacillati</taxon>
        <taxon>Actinomycetota</taxon>
        <taxon>Actinomycetes</taxon>
        <taxon>Streptosporangiales</taxon>
        <taxon>Thermomonosporaceae</taxon>
        <taxon>Actinomadura</taxon>
    </lineage>
</organism>
<dbReference type="InterPro" id="IPR048275">
    <property type="entry name" value="Cinnamycin_RiPP"/>
</dbReference>
<dbReference type="InterPro" id="IPR046016">
    <property type="entry name" value="Dur/DurB-like"/>
</dbReference>
<dbReference type="Pfam" id="PF19398">
    <property type="entry name" value="DurB-like"/>
    <property type="match status" value="1"/>
</dbReference>
<gene>
    <name evidence="1" type="primary">cinA</name>
    <name evidence="1" type="ORF">BTM25_51040</name>
</gene>